<dbReference type="STRING" id="1908257.BKK47_02700"/>
<evidence type="ECO:0000313" key="2">
    <source>
        <dbReference type="Proteomes" id="UP000189426"/>
    </source>
</evidence>
<sequence>MIKKTDLVKSHIAKGEWQSALKIASRFRILSKQDKDDLVRAFECYHNPNFYQQLGFDAEQLKRKGVSVLIKLWG</sequence>
<reference evidence="1 2" key="1">
    <citation type="submission" date="2016-10" db="EMBL/GenBank/DDBJ databases">
        <title>Rodentibacter gen. nov. and new species.</title>
        <authorList>
            <person name="Christensen H."/>
        </authorList>
    </citation>
    <scope>NUCLEOTIDE SEQUENCE [LARGE SCALE GENOMIC DNA]</scope>
    <source>
        <strain evidence="1 2">Ppn418</strain>
    </source>
</reference>
<gene>
    <name evidence="1" type="ORF">BKK47_02700</name>
</gene>
<keyword evidence="2" id="KW-1185">Reference proteome</keyword>
<protein>
    <submittedName>
        <fullName evidence="1">Uncharacterized protein</fullName>
    </submittedName>
</protein>
<name>A0A1V3II79_9PAST</name>
<dbReference type="Proteomes" id="UP000189426">
    <property type="component" value="Unassembled WGS sequence"/>
</dbReference>
<dbReference type="EMBL" id="MLHG01000015">
    <property type="protein sequence ID" value="OOF40956.1"/>
    <property type="molecule type" value="Genomic_DNA"/>
</dbReference>
<evidence type="ECO:0000313" key="1">
    <source>
        <dbReference type="EMBL" id="OOF40956.1"/>
    </source>
</evidence>
<organism evidence="1 2">
    <name type="scientific">Rodentibacter mrazii</name>
    <dbReference type="NCBI Taxonomy" id="1908257"/>
    <lineage>
        <taxon>Bacteria</taxon>
        <taxon>Pseudomonadati</taxon>
        <taxon>Pseudomonadota</taxon>
        <taxon>Gammaproteobacteria</taxon>
        <taxon>Pasteurellales</taxon>
        <taxon>Pasteurellaceae</taxon>
        <taxon>Rodentibacter</taxon>
    </lineage>
</organism>
<proteinExistence type="predicted"/>
<dbReference type="AlphaFoldDB" id="A0A1V3II79"/>
<dbReference type="RefSeq" id="WP_077493389.1">
    <property type="nucleotide sequence ID" value="NZ_MLHG01000015.1"/>
</dbReference>
<accession>A0A1V3II79</accession>
<comment type="caution">
    <text evidence="1">The sequence shown here is derived from an EMBL/GenBank/DDBJ whole genome shotgun (WGS) entry which is preliminary data.</text>
</comment>